<sequence>MKCKRRSKSRMGMRPSDERSNYESSYGASFRTCWGRVEELLVAEELWNDHKKLIFFPYSSTATCTNRQLEVGQSLGPEAGWLGWVVMLRTCWLAVPSCAGSGWRPCAADAEAAGWCDGDACEAAMELGAELGRQTWCSFRMLQGCEAAVMEAGRAALAIGLWRGPGASGLTTLWCGWVSIERRWRLGCRGGGAGADQGAVMAGCVKQICTPADLCDGDAEVVGWSPARARCGPTAEVAARPSCVWRLEMLSWSWPRGGGKKAMEAELRGSL</sequence>
<dbReference type="Proteomes" id="UP000652761">
    <property type="component" value="Unassembled WGS sequence"/>
</dbReference>
<protein>
    <submittedName>
        <fullName evidence="2">Uncharacterized protein</fullName>
    </submittedName>
</protein>
<evidence type="ECO:0000313" key="2">
    <source>
        <dbReference type="EMBL" id="MQL91221.1"/>
    </source>
</evidence>
<organism evidence="2 3">
    <name type="scientific">Colocasia esculenta</name>
    <name type="common">Wild taro</name>
    <name type="synonym">Arum esculentum</name>
    <dbReference type="NCBI Taxonomy" id="4460"/>
    <lineage>
        <taxon>Eukaryota</taxon>
        <taxon>Viridiplantae</taxon>
        <taxon>Streptophyta</taxon>
        <taxon>Embryophyta</taxon>
        <taxon>Tracheophyta</taxon>
        <taxon>Spermatophyta</taxon>
        <taxon>Magnoliopsida</taxon>
        <taxon>Liliopsida</taxon>
        <taxon>Araceae</taxon>
        <taxon>Aroideae</taxon>
        <taxon>Colocasieae</taxon>
        <taxon>Colocasia</taxon>
    </lineage>
</organism>
<name>A0A843V4S3_COLES</name>
<proteinExistence type="predicted"/>
<evidence type="ECO:0000313" key="3">
    <source>
        <dbReference type="Proteomes" id="UP000652761"/>
    </source>
</evidence>
<comment type="caution">
    <text evidence="2">The sequence shown here is derived from an EMBL/GenBank/DDBJ whole genome shotgun (WGS) entry which is preliminary data.</text>
</comment>
<accession>A0A843V4S3</accession>
<evidence type="ECO:0000256" key="1">
    <source>
        <dbReference type="SAM" id="MobiDB-lite"/>
    </source>
</evidence>
<reference evidence="2" key="1">
    <citation type="submission" date="2017-07" db="EMBL/GenBank/DDBJ databases">
        <title>Taro Niue Genome Assembly and Annotation.</title>
        <authorList>
            <person name="Atibalentja N."/>
            <person name="Keating K."/>
            <person name="Fields C.J."/>
        </authorList>
    </citation>
    <scope>NUCLEOTIDE SEQUENCE</scope>
    <source>
        <strain evidence="2">Niue_2</strain>
        <tissue evidence="2">Leaf</tissue>
    </source>
</reference>
<dbReference type="EMBL" id="NMUH01001316">
    <property type="protein sequence ID" value="MQL91221.1"/>
    <property type="molecule type" value="Genomic_DNA"/>
</dbReference>
<dbReference type="AlphaFoldDB" id="A0A843V4S3"/>
<keyword evidence="3" id="KW-1185">Reference proteome</keyword>
<feature type="region of interest" description="Disordered" evidence="1">
    <location>
        <begin position="1"/>
        <end position="23"/>
    </location>
</feature>
<gene>
    <name evidence="2" type="ORF">Taro_023834</name>
</gene>
<feature type="compositionally biased region" description="Basic residues" evidence="1">
    <location>
        <begin position="1"/>
        <end position="11"/>
    </location>
</feature>